<proteinExistence type="predicted"/>
<gene>
    <name evidence="2" type="ORF">B5E91_09595</name>
</gene>
<evidence type="ECO:0000313" key="3">
    <source>
        <dbReference type="Proteomes" id="UP000196258"/>
    </source>
</evidence>
<keyword evidence="1" id="KW-1133">Transmembrane helix</keyword>
<name>A0A1Y4E8I7_9FIRM</name>
<dbReference type="Proteomes" id="UP000196258">
    <property type="component" value="Unassembled WGS sequence"/>
</dbReference>
<evidence type="ECO:0000313" key="2">
    <source>
        <dbReference type="EMBL" id="OUQ04631.1"/>
    </source>
</evidence>
<evidence type="ECO:0000256" key="1">
    <source>
        <dbReference type="SAM" id="Phobius"/>
    </source>
</evidence>
<reference evidence="3" key="1">
    <citation type="submission" date="2017-04" db="EMBL/GenBank/DDBJ databases">
        <title>Function of individual gut microbiota members based on whole genome sequencing of pure cultures obtained from chicken caecum.</title>
        <authorList>
            <person name="Medvecky M."/>
            <person name="Cejkova D."/>
            <person name="Polansky O."/>
            <person name="Karasova D."/>
            <person name="Kubasova T."/>
            <person name="Cizek A."/>
            <person name="Rychlik I."/>
        </authorList>
    </citation>
    <scope>NUCLEOTIDE SEQUENCE [LARGE SCALE GENOMIC DNA]</scope>
    <source>
        <strain evidence="3">An149</strain>
    </source>
</reference>
<sequence length="210" mass="24567">MKTVNKLIIALIVVLFCFIGIHFLTKIDEQKAVNVDINNELLEDSVGVGMSELDYASQKYVIFHDYYGLFVYDIENRLIYRALDLKYYDMDSTNGDQTCNIYFDNNYIYLSNGNKTMRYNIHKNTIKQIDSLDNLSLNKSIKNTADFEKYIPDYKGNEGMFSSNSCYFQKQLVYLKSETLLIKDIELVIDDFVNNTTKFMHVFDKNITEN</sequence>
<accession>A0A1Y4E8I7</accession>
<comment type="caution">
    <text evidence="2">The sequence shown here is derived from an EMBL/GenBank/DDBJ whole genome shotgun (WGS) entry which is preliminary data.</text>
</comment>
<keyword evidence="1" id="KW-0472">Membrane</keyword>
<feature type="transmembrane region" description="Helical" evidence="1">
    <location>
        <begin position="7"/>
        <end position="25"/>
    </location>
</feature>
<dbReference type="EMBL" id="NFLB01000010">
    <property type="protein sequence ID" value="OUQ04631.1"/>
    <property type="molecule type" value="Genomic_DNA"/>
</dbReference>
<dbReference type="AlphaFoldDB" id="A0A1Y4E8I7"/>
<dbReference type="RefSeq" id="WP_087257147.1">
    <property type="nucleotide sequence ID" value="NZ_NFJI01000077.1"/>
</dbReference>
<keyword evidence="1" id="KW-0812">Transmembrane</keyword>
<protein>
    <submittedName>
        <fullName evidence="2">Uncharacterized protein</fullName>
    </submittedName>
</protein>
<organism evidence="2 3">
    <name type="scientific">Thomasclavelia spiroformis</name>
    <dbReference type="NCBI Taxonomy" id="29348"/>
    <lineage>
        <taxon>Bacteria</taxon>
        <taxon>Bacillati</taxon>
        <taxon>Bacillota</taxon>
        <taxon>Erysipelotrichia</taxon>
        <taxon>Erysipelotrichales</taxon>
        <taxon>Coprobacillaceae</taxon>
        <taxon>Thomasclavelia</taxon>
    </lineage>
</organism>